<dbReference type="RefSeq" id="WP_115137466.1">
    <property type="nucleotide sequence ID" value="NZ_JAKIKT010000004.1"/>
</dbReference>
<comment type="caution">
    <text evidence="2">The sequence shown here is derived from an EMBL/GenBank/DDBJ whole genome shotgun (WGS) entry which is preliminary data.</text>
</comment>
<feature type="signal peptide" evidence="1">
    <location>
        <begin position="1"/>
        <end position="18"/>
    </location>
</feature>
<protein>
    <recommendedName>
        <fullName evidence="4">Periplasmic protein</fullName>
    </recommendedName>
</protein>
<gene>
    <name evidence="2" type="ORF">L2725_12875</name>
</gene>
<evidence type="ECO:0000313" key="2">
    <source>
        <dbReference type="EMBL" id="MCL2914662.1"/>
    </source>
</evidence>
<proteinExistence type="predicted"/>
<reference evidence="2 3" key="1">
    <citation type="submission" date="2022-01" db="EMBL/GenBank/DDBJ databases">
        <title>Whole genome-based taxonomy of the Shewanellaceae.</title>
        <authorList>
            <person name="Martin-Rodriguez A.J."/>
        </authorList>
    </citation>
    <scope>NUCLEOTIDE SEQUENCE [LARGE SCALE GENOMIC DNA]</scope>
    <source>
        <strain evidence="2 3">DSM 21332</strain>
    </source>
</reference>
<evidence type="ECO:0008006" key="4">
    <source>
        <dbReference type="Google" id="ProtNLM"/>
    </source>
</evidence>
<name>A0ABT0N9Z9_9GAMM</name>
<keyword evidence="1" id="KW-0732">Signal</keyword>
<sequence length="152" mass="16462">MKKLILAMGMMCAMAANAATLTQGQSIPTFELQDQNEQLQQVTAETRTLLFSRDMKGGEIIQESLESMGDKIPADLVYVADISGMPGLIAKFVAIPQLQKLPFAIALDREGQATAALPSQEDKAAVIKLDGLKMVDIQYYESADSLTKALQP</sequence>
<evidence type="ECO:0000256" key="1">
    <source>
        <dbReference type="SAM" id="SignalP"/>
    </source>
</evidence>
<organism evidence="2 3">
    <name type="scientific">Shewanella corallii</name>
    <dbReference type="NCBI Taxonomy" id="560080"/>
    <lineage>
        <taxon>Bacteria</taxon>
        <taxon>Pseudomonadati</taxon>
        <taxon>Pseudomonadota</taxon>
        <taxon>Gammaproteobacteria</taxon>
        <taxon>Alteromonadales</taxon>
        <taxon>Shewanellaceae</taxon>
        <taxon>Shewanella</taxon>
    </lineage>
</organism>
<evidence type="ECO:0000313" key="3">
    <source>
        <dbReference type="Proteomes" id="UP001202831"/>
    </source>
</evidence>
<dbReference type="EMBL" id="JAKIKT010000004">
    <property type="protein sequence ID" value="MCL2914662.1"/>
    <property type="molecule type" value="Genomic_DNA"/>
</dbReference>
<accession>A0ABT0N9Z9</accession>
<feature type="chain" id="PRO_5047410621" description="Periplasmic protein" evidence="1">
    <location>
        <begin position="19"/>
        <end position="152"/>
    </location>
</feature>
<dbReference type="Proteomes" id="UP001202831">
    <property type="component" value="Unassembled WGS sequence"/>
</dbReference>
<keyword evidence="3" id="KW-1185">Reference proteome</keyword>